<proteinExistence type="predicted"/>
<sequence length="552" mass="63733">MATAWDHLGEIANVAQLTGFDAVRLIGMIIKAASTARLHKNNCKQFAMHLRLIGNLLQQLKISELKKYPETREPLEQLEDALRRSYILVNSCQVRSYLYLLAMGWTIVYQFRKAQDEIDRYLKIIPLISLVDNSRVRERLEHIETDRHEYTLDDEDRKTQEVIMNSDPSNTDVAVLRRSFSYSYPNLPFNEVIKKENEKLHFELQNSQSYLDAGQSEIIQNLMEIAQVFTSNSQCEKNMPYYPYVSSNQEHESSNDLQIVVHSGSNSHCEKDMAYYPYVSSNQEYENSNDLQIIVHSDSDFQYEKDITYYQYVNCNQEYENSNDLQIILHSASNTQYEKDMTDYPYGSNQEHEDSNDLQIIVHSASNSRCEKDMPYYPYISSNQEHENSNDLKIAVHSALRSTSSTSSRQDLLFSRRIHRHEEWHSGPLGCCSEPMMCLKTLFFPCGTLSKIATVATNNHMTSADACNELMAYSLIASCCCYTCCIRRKLRNALNIRGGWCNDFLLHFCCCCCALVQEMRELETRGIHGCISTLASPQNTRTRPPSFQFMES</sequence>
<protein>
    <submittedName>
        <fullName evidence="1">Uncharacterized protein</fullName>
    </submittedName>
</protein>
<evidence type="ECO:0000313" key="2">
    <source>
        <dbReference type="Proteomes" id="UP001056120"/>
    </source>
</evidence>
<keyword evidence="2" id="KW-1185">Reference proteome</keyword>
<dbReference type="EMBL" id="CM042039">
    <property type="protein sequence ID" value="KAI3725872.1"/>
    <property type="molecule type" value="Genomic_DNA"/>
</dbReference>
<reference evidence="1 2" key="2">
    <citation type="journal article" date="2022" name="Mol. Ecol. Resour.">
        <title>The genomes of chicory, endive, great burdock and yacon provide insights into Asteraceae paleo-polyploidization history and plant inulin production.</title>
        <authorList>
            <person name="Fan W."/>
            <person name="Wang S."/>
            <person name="Wang H."/>
            <person name="Wang A."/>
            <person name="Jiang F."/>
            <person name="Liu H."/>
            <person name="Zhao H."/>
            <person name="Xu D."/>
            <person name="Zhang Y."/>
        </authorList>
    </citation>
    <scope>NUCLEOTIDE SEQUENCE [LARGE SCALE GENOMIC DNA]</scope>
    <source>
        <strain evidence="2">cv. Yunnan</strain>
        <tissue evidence="1">Leaves</tissue>
    </source>
</reference>
<reference evidence="2" key="1">
    <citation type="journal article" date="2022" name="Mol. Ecol. Resour.">
        <title>The genomes of chicory, endive, great burdock and yacon provide insights into Asteraceae palaeo-polyploidization history and plant inulin production.</title>
        <authorList>
            <person name="Fan W."/>
            <person name="Wang S."/>
            <person name="Wang H."/>
            <person name="Wang A."/>
            <person name="Jiang F."/>
            <person name="Liu H."/>
            <person name="Zhao H."/>
            <person name="Xu D."/>
            <person name="Zhang Y."/>
        </authorList>
    </citation>
    <scope>NUCLEOTIDE SEQUENCE [LARGE SCALE GENOMIC DNA]</scope>
    <source>
        <strain evidence="2">cv. Yunnan</strain>
    </source>
</reference>
<gene>
    <name evidence="1" type="ORF">L1987_65668</name>
</gene>
<comment type="caution">
    <text evidence="1">The sequence shown here is derived from an EMBL/GenBank/DDBJ whole genome shotgun (WGS) entry which is preliminary data.</text>
</comment>
<dbReference type="Proteomes" id="UP001056120">
    <property type="component" value="Linkage Group LG22"/>
</dbReference>
<accession>A0ACB9BV55</accession>
<name>A0ACB9BV55_9ASTR</name>
<organism evidence="1 2">
    <name type="scientific">Smallanthus sonchifolius</name>
    <dbReference type="NCBI Taxonomy" id="185202"/>
    <lineage>
        <taxon>Eukaryota</taxon>
        <taxon>Viridiplantae</taxon>
        <taxon>Streptophyta</taxon>
        <taxon>Embryophyta</taxon>
        <taxon>Tracheophyta</taxon>
        <taxon>Spermatophyta</taxon>
        <taxon>Magnoliopsida</taxon>
        <taxon>eudicotyledons</taxon>
        <taxon>Gunneridae</taxon>
        <taxon>Pentapetalae</taxon>
        <taxon>asterids</taxon>
        <taxon>campanulids</taxon>
        <taxon>Asterales</taxon>
        <taxon>Asteraceae</taxon>
        <taxon>Asteroideae</taxon>
        <taxon>Heliantheae alliance</taxon>
        <taxon>Millerieae</taxon>
        <taxon>Smallanthus</taxon>
    </lineage>
</organism>
<evidence type="ECO:0000313" key="1">
    <source>
        <dbReference type="EMBL" id="KAI3725872.1"/>
    </source>
</evidence>